<keyword evidence="10" id="KW-1185">Reference proteome</keyword>
<evidence type="ECO:0000313" key="10">
    <source>
        <dbReference type="Proteomes" id="UP001369086"/>
    </source>
</evidence>
<dbReference type="EMBL" id="JAHFZB010000043">
    <property type="protein sequence ID" value="KAK6468609.1"/>
    <property type="molecule type" value="Genomic_DNA"/>
</dbReference>
<proteinExistence type="predicted"/>
<comment type="subcellular location">
    <subcellularLocation>
        <location evidence="2">Cytoplasm</location>
    </subcellularLocation>
</comment>
<evidence type="ECO:0000256" key="6">
    <source>
        <dbReference type="ARBA" id="ARBA00022833"/>
    </source>
</evidence>
<sequence>MRLYNTVELRGYTAITDTVHLSEREAERHSEHNYSKLRVRERYSSQMDRSMACSPPLSRVVVSGGTHGNELAGVCLVKEWLRGDSAPCLERSSFTAQPLLANPRATEQGVQNTTLAPPSPSDPYELVRARELDSLLGPKGSDEAVDFICDLHNTTANMGASLILYSLSDYFCLHMLHHLQTHMQLAPVYCVVFEEPPSAAYSLDTIGKRGLALEVGPLPHGLVRADVLSQMSEGVKLILDFIDLFNRGTLFPPCQVEVYRKLEGLDFPRELQSGELNGTVHPERQDRDFRVLNPGDPLFLRFDGETVRFKGERPVYPFFINEAAYYEKKLALWTAERVSVSVPALRVRGGLGGAGGGD</sequence>
<dbReference type="Proteomes" id="UP001369086">
    <property type="component" value="Unassembled WGS sequence"/>
</dbReference>
<evidence type="ECO:0000256" key="3">
    <source>
        <dbReference type="ARBA" id="ARBA00022490"/>
    </source>
</evidence>
<dbReference type="Pfam" id="PF24827">
    <property type="entry name" value="AstE_AspA_cat"/>
    <property type="match status" value="1"/>
</dbReference>
<dbReference type="Gene3D" id="2.20.25.160">
    <property type="match status" value="1"/>
</dbReference>
<keyword evidence="6" id="KW-0862">Zinc</keyword>
<dbReference type="Pfam" id="PF04952">
    <property type="entry name" value="AstE_AspA_hybrid"/>
    <property type="match status" value="1"/>
</dbReference>
<dbReference type="InterPro" id="IPR055438">
    <property type="entry name" value="AstE_AspA_cat"/>
</dbReference>
<evidence type="ECO:0000259" key="8">
    <source>
        <dbReference type="Pfam" id="PF24827"/>
    </source>
</evidence>
<evidence type="ECO:0000256" key="2">
    <source>
        <dbReference type="ARBA" id="ARBA00004496"/>
    </source>
</evidence>
<keyword evidence="3" id="KW-0963">Cytoplasm</keyword>
<evidence type="ECO:0000256" key="4">
    <source>
        <dbReference type="ARBA" id="ARBA00022723"/>
    </source>
</evidence>
<evidence type="ECO:0000256" key="1">
    <source>
        <dbReference type="ARBA" id="ARBA00001947"/>
    </source>
</evidence>
<dbReference type="Gene3D" id="3.40.630.10">
    <property type="entry name" value="Zn peptidases"/>
    <property type="match status" value="1"/>
</dbReference>
<name>A0ABR0Y7L7_HUSHU</name>
<keyword evidence="5" id="KW-0378">Hydrolase</keyword>
<comment type="cofactor">
    <cofactor evidence="1">
        <name>Zn(2+)</name>
        <dbReference type="ChEBI" id="CHEBI:29105"/>
    </cofactor>
</comment>
<organism evidence="9 10">
    <name type="scientific">Huso huso</name>
    <name type="common">Beluga</name>
    <name type="synonym">Acipenser huso</name>
    <dbReference type="NCBI Taxonomy" id="61971"/>
    <lineage>
        <taxon>Eukaryota</taxon>
        <taxon>Metazoa</taxon>
        <taxon>Chordata</taxon>
        <taxon>Craniata</taxon>
        <taxon>Vertebrata</taxon>
        <taxon>Euteleostomi</taxon>
        <taxon>Actinopterygii</taxon>
        <taxon>Chondrostei</taxon>
        <taxon>Acipenseriformes</taxon>
        <taxon>Acipenseridae</taxon>
        <taxon>Huso</taxon>
    </lineage>
</organism>
<evidence type="ECO:0000256" key="5">
    <source>
        <dbReference type="ARBA" id="ARBA00022801"/>
    </source>
</evidence>
<dbReference type="PANTHER" id="PTHR15162">
    <property type="entry name" value="ASPARTOACYLASE"/>
    <property type="match status" value="1"/>
</dbReference>
<reference evidence="9 10" key="1">
    <citation type="submission" date="2021-05" db="EMBL/GenBank/DDBJ databases">
        <authorList>
            <person name="Zahm M."/>
            <person name="Klopp C."/>
            <person name="Cabau C."/>
            <person name="Kuhl H."/>
            <person name="Suciu R."/>
            <person name="Ciorpac M."/>
            <person name="Holostenco D."/>
            <person name="Gessner J."/>
            <person name="Wuertz S."/>
            <person name="Hohne C."/>
            <person name="Stock M."/>
            <person name="Gislard M."/>
            <person name="Lluch J."/>
            <person name="Milhes M."/>
            <person name="Lampietro C."/>
            <person name="Lopez Roques C."/>
            <person name="Donnadieu C."/>
            <person name="Du K."/>
            <person name="Schartl M."/>
            <person name="Guiguen Y."/>
        </authorList>
    </citation>
    <scope>NUCLEOTIDE SEQUENCE [LARGE SCALE GENOMIC DNA]</scope>
    <source>
        <strain evidence="9">Hh-F2</strain>
        <tissue evidence="9">Blood</tissue>
    </source>
</reference>
<dbReference type="InterPro" id="IPR007036">
    <property type="entry name" value="Aste_AspA_hybrid_dom"/>
</dbReference>
<feature type="domain" description="Succinylglutamate desuccinylase/Aspartoacylase catalytic" evidence="8">
    <location>
        <begin position="58"/>
        <end position="242"/>
    </location>
</feature>
<keyword evidence="4" id="KW-0479">Metal-binding</keyword>
<protein>
    <submittedName>
        <fullName evidence="9">N-acyl-aromatic-L-amino acid amidohydrolase (Carboxylate-forming)</fullName>
    </submittedName>
</protein>
<dbReference type="InterPro" id="IPR050178">
    <property type="entry name" value="AspA/AstE_fam"/>
</dbReference>
<dbReference type="PANTHER" id="PTHR15162:SF5">
    <property type="entry name" value="N-ACYL-AROMATIC-L-AMINO ACID AMIDOHYDROLASE (CARBOXYLATE-FORMING)"/>
    <property type="match status" value="1"/>
</dbReference>
<accession>A0ABR0Y7L7</accession>
<dbReference type="NCBIfam" id="NF002601">
    <property type="entry name" value="PRK02259.1"/>
    <property type="match status" value="1"/>
</dbReference>
<evidence type="ECO:0000313" key="9">
    <source>
        <dbReference type="EMBL" id="KAK6468609.1"/>
    </source>
</evidence>
<gene>
    <name evidence="9" type="ORF">HHUSO_G33386</name>
</gene>
<feature type="domain" description="AstE/AspA barrel-sandwich hybrid" evidence="7">
    <location>
        <begin position="255"/>
        <end position="336"/>
    </location>
</feature>
<comment type="caution">
    <text evidence="9">The sequence shown here is derived from an EMBL/GenBank/DDBJ whole genome shotgun (WGS) entry which is preliminary data.</text>
</comment>
<dbReference type="SUPFAM" id="SSF53187">
    <property type="entry name" value="Zn-dependent exopeptidases"/>
    <property type="match status" value="1"/>
</dbReference>
<evidence type="ECO:0000259" key="7">
    <source>
        <dbReference type="Pfam" id="PF04952"/>
    </source>
</evidence>